<feature type="compositionally biased region" description="Basic and acidic residues" evidence="4">
    <location>
        <begin position="1323"/>
        <end position="1344"/>
    </location>
</feature>
<dbReference type="Gene3D" id="1.10.150.60">
    <property type="entry name" value="ARID DNA-binding domain"/>
    <property type="match status" value="1"/>
</dbReference>
<feature type="region of interest" description="Disordered" evidence="4">
    <location>
        <begin position="1029"/>
        <end position="1089"/>
    </location>
</feature>
<feature type="compositionally biased region" description="Low complexity" evidence="4">
    <location>
        <begin position="183"/>
        <end position="202"/>
    </location>
</feature>
<evidence type="ECO:0000256" key="4">
    <source>
        <dbReference type="SAM" id="MobiDB-lite"/>
    </source>
</evidence>
<feature type="compositionally biased region" description="Basic and acidic residues" evidence="4">
    <location>
        <begin position="1353"/>
        <end position="1362"/>
    </location>
</feature>
<dbReference type="GO" id="GO:0003677">
    <property type="term" value="F:DNA binding"/>
    <property type="evidence" value="ECO:0007669"/>
    <property type="project" value="InterPro"/>
</dbReference>
<protein>
    <recommendedName>
        <fullName evidence="5">ARID domain-containing protein</fullName>
    </recommendedName>
</protein>
<dbReference type="PANTHER" id="PTHR22970">
    <property type="entry name" value="AT-RICH INTERACTIVE DOMAIN-CONTAINING PROTEIN 2"/>
    <property type="match status" value="1"/>
</dbReference>
<feature type="region of interest" description="Disordered" evidence="4">
    <location>
        <begin position="89"/>
        <end position="126"/>
    </location>
</feature>
<comment type="caution">
    <text evidence="6">The sequence shown here is derived from an EMBL/GenBank/DDBJ whole genome shotgun (WGS) entry which is preliminary data.</text>
</comment>
<feature type="compositionally biased region" description="Polar residues" evidence="4">
    <location>
        <begin position="270"/>
        <end position="281"/>
    </location>
</feature>
<feature type="domain" description="ARID" evidence="5">
    <location>
        <begin position="1"/>
        <end position="87"/>
    </location>
</feature>
<gene>
    <name evidence="6" type="ORF">EVG20_g112</name>
</gene>
<feature type="compositionally biased region" description="Low complexity" evidence="4">
    <location>
        <begin position="96"/>
        <end position="119"/>
    </location>
</feature>
<sequence length="1362" mass="148957">MIEPSTTELGCIRLAGREVDLFKLWTMVYRAGGCPKVSQQHAWHSLLPPFDLPDTFPIPQLNMPSSVAEVLAAIYTRIVYPFEQMYNRGNNRDSQQQRALAAARAQGGQFPQSGSSGLSAPMPGGEMGVQAMMAAAMSHSGGSGPIMPPNSATPIPPMLSRQPSGNSVMSPQQSLGSMTPAEGLPGLNSGSSSHLSGLPIGSVGPQIPPRDDVLPLDGDIDIRKRKFGIEDEAKRVRQKTSEPPDASLSNVDRASSSAPPGNVTPAQAPGSVTQSQTTPQGRAQRRKVEYTPIVRELDTSGGRDLRLLAEEYHRATNRRATRDVNEWGNVDVDLLTMSIRSRISTELSYALTTLTLLSIMRGPNGTGFPIHNCEELVEELLDLLEEIAFGTDEAKHWEDETKIVTHKQLVSKIVEDGSRPFASLDKRQGQKPMELGPTQRPGDIVLAVFNIIRNLSVLAENQEFLASHDRVIGVILKLCALRRKDGELLPASPALSLADLVAIRRDALYLLVNLGPAVRFAPSQAAAASPPTTSVDLARRTFELVSSYIVDPSETVTPVVLIMQSDMVPNGNIKPPPLVDAALEVFTRLGQPDSNRQVISKAVPREWQRQLFEALVHRLPLTDHDFQITTREVWLSYVEKIVMSLYALAFLAPPSLKQELKQDRRLGFSKVMLRLVKKLTINVPGDVRTYFNVAAKRATEALKVLDDGKDSFDTSKSTNGPPLSFGVGYGEVGEDRVERGTGMLGGFQEDVVWGVMMQKEVDDSMFRELESLARVGLDFTSMETSLPIYPRVEPVMANDSPSAPPPTYAQEYPQDDVPPAQPQILIIPTTNSLRFQQGYLGADGERAAIEGELQIKGTDESRWQKLTMELRTAESAYDRDIELAHTEIVLYDAERDAHGPLPASFPFAIPIAPDTPQCIHTPHSSLAHTLTATLYPAESTSPPLTKTLVVHTRRFISHTDTLGIAPITRRIDSPTRVEVEVPRTTFTSVEPVPIYVTIPSPPRELVVDQGLRLRNVKAELVRIVRVRREESEDEVIGSNNDAPMDSDDESDDQGRHGGEAPLGLSLPSHEKQREPSSSTTQPGASARRETRAIYKTVISRSGALCRFHTSLPIRLRFILHQSSPSSSPSSGSRALPAGEFGLLDNDTECASITQNTLLHSVAFRIRIHATFRHMTSHTERTSTISIPITFLPSPAPLPEVEEWVETAYHKKHDRPPTRTVRSDDMDAAPHYEEGQAGPSYLASGAPPPFDDRDAPPSFAEASTSARLPTFLESEREIYVPSGDDSPGTPHAAARNAIEGEGVLFGFPRIGALRRAHGGARPRGHGDAAADARDGHERPERDRACAARPRRARARDAGARLAL</sequence>
<dbReference type="InterPro" id="IPR001606">
    <property type="entry name" value="ARID_dom"/>
</dbReference>
<reference evidence="6 7" key="1">
    <citation type="submission" date="2019-02" db="EMBL/GenBank/DDBJ databases">
        <title>Genome sequencing of the rare red list fungi Dentipellis fragilis.</title>
        <authorList>
            <person name="Buettner E."/>
            <person name="Kellner H."/>
        </authorList>
    </citation>
    <scope>NUCLEOTIDE SEQUENCE [LARGE SCALE GENOMIC DNA]</scope>
    <source>
        <strain evidence="6 7">DSM 105465</strain>
    </source>
</reference>
<keyword evidence="1" id="KW-0805">Transcription regulation</keyword>
<feature type="region of interest" description="Disordered" evidence="4">
    <location>
        <begin position="1315"/>
        <end position="1362"/>
    </location>
</feature>
<dbReference type="PROSITE" id="PS51011">
    <property type="entry name" value="ARID"/>
    <property type="match status" value="1"/>
</dbReference>
<dbReference type="OrthoDB" id="1938591at2759"/>
<feature type="compositionally biased region" description="Polar residues" evidence="4">
    <location>
        <begin position="161"/>
        <end position="177"/>
    </location>
</feature>
<dbReference type="EMBL" id="SEOQ01000003">
    <property type="protein sequence ID" value="TFY72887.1"/>
    <property type="molecule type" value="Genomic_DNA"/>
</dbReference>
<dbReference type="InterPro" id="IPR036431">
    <property type="entry name" value="ARID_dom_sf"/>
</dbReference>
<keyword evidence="7" id="KW-1185">Reference proteome</keyword>
<feature type="compositionally biased region" description="Basic and acidic residues" evidence="4">
    <location>
        <begin position="1214"/>
        <end position="1233"/>
    </location>
</feature>
<evidence type="ECO:0000313" key="7">
    <source>
        <dbReference type="Proteomes" id="UP000298327"/>
    </source>
</evidence>
<dbReference type="SMART" id="SM00501">
    <property type="entry name" value="BRIGHT"/>
    <property type="match status" value="1"/>
</dbReference>
<feature type="compositionally biased region" description="Polar residues" evidence="4">
    <location>
        <begin position="247"/>
        <end position="259"/>
    </location>
</feature>
<evidence type="ECO:0000259" key="5">
    <source>
        <dbReference type="PROSITE" id="PS51011"/>
    </source>
</evidence>
<feature type="region of interest" description="Disordered" evidence="4">
    <location>
        <begin position="138"/>
        <end position="217"/>
    </location>
</feature>
<feature type="compositionally biased region" description="Basic and acidic residues" evidence="4">
    <location>
        <begin position="233"/>
        <end position="242"/>
    </location>
</feature>
<dbReference type="STRING" id="205917.A0A4Y9ZFU1"/>
<organism evidence="6 7">
    <name type="scientific">Dentipellis fragilis</name>
    <dbReference type="NCBI Taxonomy" id="205917"/>
    <lineage>
        <taxon>Eukaryota</taxon>
        <taxon>Fungi</taxon>
        <taxon>Dikarya</taxon>
        <taxon>Basidiomycota</taxon>
        <taxon>Agaricomycotina</taxon>
        <taxon>Agaricomycetes</taxon>
        <taxon>Russulales</taxon>
        <taxon>Hericiaceae</taxon>
        <taxon>Dentipellis</taxon>
    </lineage>
</organism>
<feature type="region of interest" description="Disordered" evidence="4">
    <location>
        <begin position="1208"/>
        <end position="1271"/>
    </location>
</feature>
<feature type="region of interest" description="Disordered" evidence="4">
    <location>
        <begin position="797"/>
        <end position="821"/>
    </location>
</feature>
<evidence type="ECO:0000256" key="1">
    <source>
        <dbReference type="ARBA" id="ARBA00023015"/>
    </source>
</evidence>
<name>A0A4Y9ZFU1_9AGAM</name>
<evidence type="ECO:0000313" key="6">
    <source>
        <dbReference type="EMBL" id="TFY72887.1"/>
    </source>
</evidence>
<feature type="region of interest" description="Disordered" evidence="4">
    <location>
        <begin position="233"/>
        <end position="294"/>
    </location>
</feature>
<proteinExistence type="predicted"/>
<evidence type="ECO:0000256" key="2">
    <source>
        <dbReference type="ARBA" id="ARBA00023163"/>
    </source>
</evidence>
<dbReference type="SUPFAM" id="SSF46774">
    <property type="entry name" value="ARID-like"/>
    <property type="match status" value="1"/>
</dbReference>
<keyword evidence="2" id="KW-0804">Transcription</keyword>
<dbReference type="Pfam" id="PF01388">
    <property type="entry name" value="ARID"/>
    <property type="match status" value="1"/>
</dbReference>
<keyword evidence="3" id="KW-0539">Nucleus</keyword>
<dbReference type="PANTHER" id="PTHR22970:SF14">
    <property type="entry name" value="AT-RICH INTERACTIVE DOMAIN-CONTAINING PROTEIN 2"/>
    <property type="match status" value="1"/>
</dbReference>
<evidence type="ECO:0000256" key="3">
    <source>
        <dbReference type="ARBA" id="ARBA00023242"/>
    </source>
</evidence>
<dbReference type="InterPro" id="IPR052406">
    <property type="entry name" value="Chromatin_Remodeling_Comp"/>
</dbReference>
<feature type="non-terminal residue" evidence="6">
    <location>
        <position position="1362"/>
    </location>
</feature>
<accession>A0A4Y9ZFU1</accession>
<dbReference type="Proteomes" id="UP000298327">
    <property type="component" value="Unassembled WGS sequence"/>
</dbReference>